<feature type="signal peptide" evidence="1">
    <location>
        <begin position="1"/>
        <end position="23"/>
    </location>
</feature>
<sequence>MQMPKMFRSSIVILVANFVFVAPATFVPRINNDNGFQLVPNNDGYTLSIRQPDNTNWREETVKEIAPGELEVKGIVNQAFKEDGGTLVVVYEAGRNGYVAKYIYEGSKKPTPAPHAPYQILLSAKALMSAAG</sequence>
<proteinExistence type="predicted"/>
<feature type="chain" id="PRO_5027769924" evidence="1">
    <location>
        <begin position="24"/>
        <end position="132"/>
    </location>
</feature>
<protein>
    <submittedName>
        <fullName evidence="3">Uncharacterized protein LOC117567459</fullName>
    </submittedName>
</protein>
<dbReference type="AlphaFoldDB" id="A0A6P8WXL6"/>
<evidence type="ECO:0000313" key="3">
    <source>
        <dbReference type="RefSeq" id="XP_034103365.1"/>
    </source>
</evidence>
<dbReference type="RefSeq" id="XP_034103365.1">
    <property type="nucleotide sequence ID" value="XM_034247474.2"/>
</dbReference>
<evidence type="ECO:0000256" key="1">
    <source>
        <dbReference type="SAM" id="SignalP"/>
    </source>
</evidence>
<evidence type="ECO:0000313" key="2">
    <source>
        <dbReference type="Proteomes" id="UP000515160"/>
    </source>
</evidence>
<keyword evidence="2" id="KW-1185">Reference proteome</keyword>
<dbReference type="Proteomes" id="UP000515160">
    <property type="component" value="Chromosome 3"/>
</dbReference>
<name>A0A6P8WXL6_DROAB</name>
<keyword evidence="1" id="KW-0732">Signal</keyword>
<organism evidence="2 3">
    <name type="scientific">Drosophila albomicans</name>
    <name type="common">Fruit fly</name>
    <dbReference type="NCBI Taxonomy" id="7291"/>
    <lineage>
        <taxon>Eukaryota</taxon>
        <taxon>Metazoa</taxon>
        <taxon>Ecdysozoa</taxon>
        <taxon>Arthropoda</taxon>
        <taxon>Hexapoda</taxon>
        <taxon>Insecta</taxon>
        <taxon>Pterygota</taxon>
        <taxon>Neoptera</taxon>
        <taxon>Endopterygota</taxon>
        <taxon>Diptera</taxon>
        <taxon>Brachycera</taxon>
        <taxon>Muscomorpha</taxon>
        <taxon>Ephydroidea</taxon>
        <taxon>Drosophilidae</taxon>
        <taxon>Drosophila</taxon>
    </lineage>
</organism>
<reference evidence="3" key="1">
    <citation type="submission" date="2025-08" db="UniProtKB">
        <authorList>
            <consortium name="RefSeq"/>
        </authorList>
    </citation>
    <scope>IDENTIFICATION</scope>
    <source>
        <strain evidence="3">15112-1751.03</strain>
        <tissue evidence="3">Whole Adult</tissue>
    </source>
</reference>
<accession>A0A6P8WXL6</accession>
<dbReference type="OrthoDB" id="7845637at2759"/>
<gene>
    <name evidence="3" type="primary">LOC117567459</name>
</gene>
<dbReference type="GeneID" id="117567459"/>